<dbReference type="Pfam" id="PF08161">
    <property type="entry name" value="RRP12_HEAT"/>
    <property type="match status" value="1"/>
</dbReference>
<feature type="region of interest" description="Disordered" evidence="2">
    <location>
        <begin position="1152"/>
        <end position="1219"/>
    </location>
</feature>
<dbReference type="OrthoDB" id="2192888at2759"/>
<gene>
    <name evidence="6" type="primary">LOC111016491</name>
</gene>
<name>A0A6J1D1I5_MOMCH</name>
<comment type="similarity">
    <text evidence="1">Belongs to the RRP12 family.</text>
</comment>
<feature type="compositionally biased region" description="Basic and acidic residues" evidence="2">
    <location>
        <begin position="1208"/>
        <end position="1219"/>
    </location>
</feature>
<keyword evidence="5" id="KW-1185">Reference proteome</keyword>
<sequence>MEGLEMEASLGFSSDDSNDDFCNSILSRFCDSTSEDHQHLCAVIGAMAQELRDQALPCTPLAYFGATCSSLDRISSEPDPPPHLLDALLTILSLLLPRVSPPILNKKKEFLSDLLIRVLRIPSLTPGAATSGLKCVSHFLIVRNSVNWSDVSNMFGFILGFVIDSRSKVRRQSHTCLRDVLLKIQGTALLPSASEAITNVLEKSLLLAGGSNTKATEGPKGAQEVLFILEALRDCLPLMSMKYITNVLKYYKTLLELHQPVVTRRITDSLNSLCLHPTVDVSAEVLLDLLCSMALSFSTSETSADGLAFTARLLNVGMQKVYSVNRQICVDKLPVAFSALKDIMLSEHEEAIRAAQDAMKNLICACIDEDSIRQGVDQIMTTANMEARRSAPTVIEKLCAIIESLLDYHYTDVLDLAFQVVSVMFDKLGKYSSYFLKGALGSLANMQKLPDEDFPFRKELHACLGSALGAMGPQSFLDLIPFNLDAENLSEINVWLFPILKQYTVGAHLSYFTKKILGMVGEIKRKSQKLEQQGMIVSLRSMDSLVYSFWSLLPSFCNYPLDTAESFKDLEKALCVALNEEPDFRGIICSSLQILIQQNKRVLEGKNDESDLEGGMARQLAMSHYTPQVAKNNLTVLKSSSREFLSALSGIFLKSTKDGGCLQSTIGEISSISDKNVVSRFFQSTMQKLLKLTQEARKVELKVSNSMQIDDPTNASSPSFMRAQMFDLAVSFLPGLNPKEIDVLFVAVKSALKEQDCEGLIQKKAYKVLSSILRNSDDFLSSKFEELLSLMIEVLPLCHFSAKRHRLDCLYFLIVQVSKEDSGSKRHDIIGSFLTEIILALKEANKKTRNRAYDILVQIGHACMDEDKGGKMEYLYQLFNMVAGGLGGETPHMISAAMKGLARLAYEFSDLVSAACNLLPSTFLLLQRKNREIIKANLGFLKVLVAKSKAEVLHMHLTNLVEGLLKWQDGPKNHFKAKVKQLLDMLVRKCGLDAVKVVMPEEHMKLLTNIRKIRERKEKKLKSEGARSLVSKATTSRMSKWNHTRIFSEFSDDETEDSGGEYLGGSDSEHVAARMSRPSKAASSQLRSKVSKSRPKSRSKMNLLERLPDQLEDEPLDLLDQQRTRHALQSSVHLKRKMVSDGEMKIDEKGRLIITDDDETMNKRKPSNPDLDERSEVGSHLSHGSSKKNQKRRRTSDSGWAYTGTEYASKKAGGDVKRKDKLEPYAYWPLDRKMMSRRPEHRAAARKGMVSVVNMTKKLEGKSASSILASKGSKIRKGQKKGGKKKGK</sequence>
<feature type="region of interest" description="Disordered" evidence="2">
    <location>
        <begin position="1052"/>
        <end position="1108"/>
    </location>
</feature>
<dbReference type="Proteomes" id="UP000504603">
    <property type="component" value="Unplaced"/>
</dbReference>
<dbReference type="Pfam" id="PF25772">
    <property type="entry name" value="HEAT_RRP12_N"/>
    <property type="match status" value="1"/>
</dbReference>
<evidence type="ECO:0000256" key="2">
    <source>
        <dbReference type="SAM" id="MobiDB-lite"/>
    </source>
</evidence>
<proteinExistence type="inferred from homology"/>
<dbReference type="RefSeq" id="XP_022147609.1">
    <property type="nucleotide sequence ID" value="XM_022291917.1"/>
</dbReference>
<organism evidence="5 6">
    <name type="scientific">Momordica charantia</name>
    <name type="common">Bitter gourd</name>
    <name type="synonym">Balsam pear</name>
    <dbReference type="NCBI Taxonomy" id="3673"/>
    <lineage>
        <taxon>Eukaryota</taxon>
        <taxon>Viridiplantae</taxon>
        <taxon>Streptophyta</taxon>
        <taxon>Embryophyta</taxon>
        <taxon>Tracheophyta</taxon>
        <taxon>Spermatophyta</taxon>
        <taxon>Magnoliopsida</taxon>
        <taxon>eudicotyledons</taxon>
        <taxon>Gunneridae</taxon>
        <taxon>Pentapetalae</taxon>
        <taxon>rosids</taxon>
        <taxon>fabids</taxon>
        <taxon>Cucurbitales</taxon>
        <taxon>Cucurbitaceae</taxon>
        <taxon>Momordiceae</taxon>
        <taxon>Momordica</taxon>
    </lineage>
</organism>
<dbReference type="InterPro" id="IPR011989">
    <property type="entry name" value="ARM-like"/>
</dbReference>
<dbReference type="Gene3D" id="1.25.10.10">
    <property type="entry name" value="Leucine-rich Repeat Variant"/>
    <property type="match status" value="1"/>
</dbReference>
<feature type="region of interest" description="Disordered" evidence="2">
    <location>
        <begin position="1257"/>
        <end position="1288"/>
    </location>
</feature>
<dbReference type="SUPFAM" id="SSF48371">
    <property type="entry name" value="ARM repeat"/>
    <property type="match status" value="1"/>
</dbReference>
<dbReference type="KEGG" id="mcha:111016491"/>
<protein>
    <submittedName>
        <fullName evidence="6">RRP12-like protein</fullName>
    </submittedName>
</protein>
<dbReference type="InterPro" id="IPR057860">
    <property type="entry name" value="HEAT_RRP12_N"/>
</dbReference>
<feature type="domain" description="RRP12 HEAT" evidence="3">
    <location>
        <begin position="346"/>
        <end position="653"/>
    </location>
</feature>
<evidence type="ECO:0000259" key="4">
    <source>
        <dbReference type="Pfam" id="PF25772"/>
    </source>
</evidence>
<feature type="compositionally biased region" description="Basic residues" evidence="2">
    <location>
        <begin position="1089"/>
        <end position="1099"/>
    </location>
</feature>
<evidence type="ECO:0000259" key="3">
    <source>
        <dbReference type="Pfam" id="PF08161"/>
    </source>
</evidence>
<dbReference type="PANTHER" id="PTHR48445:SF1">
    <property type="entry name" value="OS02G0782100 PROTEIN"/>
    <property type="match status" value="1"/>
</dbReference>
<feature type="compositionally biased region" description="Basic residues" evidence="2">
    <location>
        <begin position="1185"/>
        <end position="1194"/>
    </location>
</feature>
<feature type="domain" description="RRP12 N-terminal HEAT" evidence="4">
    <location>
        <begin position="13"/>
        <end position="281"/>
    </location>
</feature>
<dbReference type="InterPro" id="IPR012978">
    <property type="entry name" value="HEAT_RRP12"/>
</dbReference>
<feature type="compositionally biased region" description="Basic residues" evidence="2">
    <location>
        <begin position="1273"/>
        <end position="1288"/>
    </location>
</feature>
<dbReference type="PANTHER" id="PTHR48445">
    <property type="entry name" value="OS02G0782100 PROTEIN"/>
    <property type="match status" value="1"/>
</dbReference>
<dbReference type="InterPro" id="IPR016024">
    <property type="entry name" value="ARM-type_fold"/>
</dbReference>
<evidence type="ECO:0000313" key="6">
    <source>
        <dbReference type="RefSeq" id="XP_022147609.1"/>
    </source>
</evidence>
<evidence type="ECO:0000313" key="5">
    <source>
        <dbReference type="Proteomes" id="UP000504603"/>
    </source>
</evidence>
<dbReference type="GeneID" id="111016491"/>
<accession>A0A6J1D1I5</accession>
<reference evidence="6" key="1">
    <citation type="submission" date="2025-08" db="UniProtKB">
        <authorList>
            <consortium name="RefSeq"/>
        </authorList>
    </citation>
    <scope>IDENTIFICATION</scope>
    <source>
        <strain evidence="6">OHB3-1</strain>
    </source>
</reference>
<evidence type="ECO:0000256" key="1">
    <source>
        <dbReference type="ARBA" id="ARBA00007690"/>
    </source>
</evidence>